<comment type="similarity">
    <text evidence="3">Belongs to the EME1/MMS4 family.</text>
</comment>
<sequence>IDVETALVMAQLECGISHRLFSDAEKVALYITQITKSLAEAPSKWEKQNSSFGWYAEGSSTNCVKIDKSGIGLSKLWIQQLQQFNNAGPEVAQAIAREYPSPQALIQAYQHSPSEKEASLLLAKIAVRRGIGPLVSTRCIGPELSKKIHLFLTTTDPEINLGQK</sequence>
<reference evidence="14 15" key="1">
    <citation type="submission" date="2023-11" db="EMBL/GenBank/DDBJ databases">
        <title>Halocaridina rubra genome assembly.</title>
        <authorList>
            <person name="Smith C."/>
        </authorList>
    </citation>
    <scope>NUCLEOTIDE SEQUENCE [LARGE SCALE GENOMIC DNA]</scope>
    <source>
        <strain evidence="14">EP-1</strain>
        <tissue evidence="14">Whole</tissue>
    </source>
</reference>
<organism evidence="14 15">
    <name type="scientific">Halocaridina rubra</name>
    <name type="common">Hawaiian red shrimp</name>
    <dbReference type="NCBI Taxonomy" id="373956"/>
    <lineage>
        <taxon>Eukaryota</taxon>
        <taxon>Metazoa</taxon>
        <taxon>Ecdysozoa</taxon>
        <taxon>Arthropoda</taxon>
        <taxon>Crustacea</taxon>
        <taxon>Multicrustacea</taxon>
        <taxon>Malacostraca</taxon>
        <taxon>Eumalacostraca</taxon>
        <taxon>Eucarida</taxon>
        <taxon>Decapoda</taxon>
        <taxon>Pleocyemata</taxon>
        <taxon>Caridea</taxon>
        <taxon>Atyoidea</taxon>
        <taxon>Atyidae</taxon>
        <taxon>Halocaridina</taxon>
    </lineage>
</organism>
<evidence type="ECO:0000256" key="13">
    <source>
        <dbReference type="ARBA" id="ARBA00023254"/>
    </source>
</evidence>
<evidence type="ECO:0000256" key="10">
    <source>
        <dbReference type="ARBA" id="ARBA00023172"/>
    </source>
</evidence>
<dbReference type="Pfam" id="PF21292">
    <property type="entry name" value="EME1-MUS81_C"/>
    <property type="match status" value="1"/>
</dbReference>
<evidence type="ECO:0000256" key="8">
    <source>
        <dbReference type="ARBA" id="ARBA00022801"/>
    </source>
</evidence>
<keyword evidence="4" id="KW-0540">Nuclease</keyword>
<dbReference type="EMBL" id="JAXCGZ010011338">
    <property type="protein sequence ID" value="KAK7075263.1"/>
    <property type="molecule type" value="Genomic_DNA"/>
</dbReference>
<keyword evidence="11" id="KW-0234">DNA repair</keyword>
<dbReference type="FunFam" id="1.10.150.670:FF:000002">
    <property type="entry name" value="Crossover junction endonuclease EME1"/>
    <property type="match status" value="1"/>
</dbReference>
<gene>
    <name evidence="14" type="primary">EME1</name>
    <name evidence="14" type="ORF">SK128_017381</name>
</gene>
<evidence type="ECO:0000256" key="4">
    <source>
        <dbReference type="ARBA" id="ARBA00022722"/>
    </source>
</evidence>
<keyword evidence="7" id="KW-0227">DNA damage</keyword>
<evidence type="ECO:0000256" key="12">
    <source>
        <dbReference type="ARBA" id="ARBA00023242"/>
    </source>
</evidence>
<dbReference type="GO" id="GO:0006302">
    <property type="term" value="P:double-strand break repair"/>
    <property type="evidence" value="ECO:0007669"/>
    <property type="project" value="TreeGrafter"/>
</dbReference>
<keyword evidence="15" id="KW-1185">Reference proteome</keyword>
<dbReference type="AlphaFoldDB" id="A0AAN9A520"/>
<dbReference type="GO" id="GO:0048476">
    <property type="term" value="C:Holliday junction resolvase complex"/>
    <property type="evidence" value="ECO:0007669"/>
    <property type="project" value="InterPro"/>
</dbReference>
<dbReference type="PANTHER" id="PTHR21077">
    <property type="entry name" value="EME1 PROTEIN"/>
    <property type="match status" value="1"/>
</dbReference>
<comment type="subcellular location">
    <subcellularLocation>
        <location evidence="2">Nucleus</location>
    </subcellularLocation>
</comment>
<evidence type="ECO:0000256" key="9">
    <source>
        <dbReference type="ARBA" id="ARBA00022842"/>
    </source>
</evidence>
<dbReference type="Gene3D" id="3.40.50.10130">
    <property type="match status" value="1"/>
</dbReference>
<evidence type="ECO:0000313" key="14">
    <source>
        <dbReference type="EMBL" id="KAK7075263.1"/>
    </source>
</evidence>
<comment type="caution">
    <text evidence="14">The sequence shown here is derived from an EMBL/GenBank/DDBJ whole genome shotgun (WGS) entry which is preliminary data.</text>
</comment>
<keyword evidence="9" id="KW-0460">Magnesium</keyword>
<keyword evidence="12" id="KW-0539">Nucleus</keyword>
<dbReference type="GO" id="GO:0031297">
    <property type="term" value="P:replication fork processing"/>
    <property type="evidence" value="ECO:0007669"/>
    <property type="project" value="TreeGrafter"/>
</dbReference>
<comment type="cofactor">
    <cofactor evidence="1">
        <name>Mg(2+)</name>
        <dbReference type="ChEBI" id="CHEBI:18420"/>
    </cofactor>
</comment>
<dbReference type="Gene3D" id="1.10.150.670">
    <property type="entry name" value="Crossover junction endonuclease EME1, DNA-binding domain"/>
    <property type="match status" value="1"/>
</dbReference>
<dbReference type="GO" id="GO:0000712">
    <property type="term" value="P:resolution of meiotic recombination intermediates"/>
    <property type="evidence" value="ECO:0007669"/>
    <property type="project" value="TreeGrafter"/>
</dbReference>
<name>A0AAN9A520_HALRR</name>
<keyword evidence="13" id="KW-0469">Meiosis</keyword>
<evidence type="ECO:0000256" key="7">
    <source>
        <dbReference type="ARBA" id="ARBA00022763"/>
    </source>
</evidence>
<protein>
    <submittedName>
        <fullName evidence="14">Crossover junction endonuclease eme1</fullName>
    </submittedName>
</protein>
<dbReference type="PANTHER" id="PTHR21077:SF5">
    <property type="entry name" value="CROSSOVER JUNCTION ENDONUCLEASE MMS4"/>
    <property type="match status" value="1"/>
</dbReference>
<dbReference type="Proteomes" id="UP001381693">
    <property type="component" value="Unassembled WGS sequence"/>
</dbReference>
<proteinExistence type="inferred from homology"/>
<evidence type="ECO:0000256" key="5">
    <source>
        <dbReference type="ARBA" id="ARBA00022723"/>
    </source>
</evidence>
<keyword evidence="8" id="KW-0378">Hydrolase</keyword>
<evidence type="ECO:0000256" key="1">
    <source>
        <dbReference type="ARBA" id="ARBA00001946"/>
    </source>
</evidence>
<evidence type="ECO:0000256" key="2">
    <source>
        <dbReference type="ARBA" id="ARBA00004123"/>
    </source>
</evidence>
<keyword evidence="10" id="KW-0233">DNA recombination</keyword>
<keyword evidence="6 14" id="KW-0255">Endonuclease</keyword>
<dbReference type="GO" id="GO:0031573">
    <property type="term" value="P:mitotic intra-S DNA damage checkpoint signaling"/>
    <property type="evidence" value="ECO:0007669"/>
    <property type="project" value="TreeGrafter"/>
</dbReference>
<accession>A0AAN9A520</accession>
<evidence type="ECO:0000313" key="15">
    <source>
        <dbReference type="Proteomes" id="UP001381693"/>
    </source>
</evidence>
<dbReference type="GO" id="GO:0008821">
    <property type="term" value="F:crossover junction DNA endonuclease activity"/>
    <property type="evidence" value="ECO:0007669"/>
    <property type="project" value="TreeGrafter"/>
</dbReference>
<evidence type="ECO:0000256" key="6">
    <source>
        <dbReference type="ARBA" id="ARBA00022759"/>
    </source>
</evidence>
<dbReference type="InterPro" id="IPR042530">
    <property type="entry name" value="EME1/EME2_C"/>
</dbReference>
<dbReference type="InterPro" id="IPR033310">
    <property type="entry name" value="Mms4/EME1/EME2"/>
</dbReference>
<dbReference type="GO" id="GO:0005634">
    <property type="term" value="C:nucleus"/>
    <property type="evidence" value="ECO:0007669"/>
    <property type="project" value="UniProtKB-SubCell"/>
</dbReference>
<evidence type="ECO:0000256" key="3">
    <source>
        <dbReference type="ARBA" id="ARBA00005313"/>
    </source>
</evidence>
<keyword evidence="5" id="KW-0479">Metal-binding</keyword>
<evidence type="ECO:0000256" key="11">
    <source>
        <dbReference type="ARBA" id="ARBA00023204"/>
    </source>
</evidence>
<dbReference type="GO" id="GO:0046872">
    <property type="term" value="F:metal ion binding"/>
    <property type="evidence" value="ECO:0007669"/>
    <property type="project" value="UniProtKB-KW"/>
</dbReference>
<feature type="non-terminal residue" evidence="14">
    <location>
        <position position="1"/>
    </location>
</feature>